<comment type="caution">
    <text evidence="2">The sequence shown here is derived from an EMBL/GenBank/DDBJ whole genome shotgun (WGS) entry which is preliminary data.</text>
</comment>
<evidence type="ECO:0000256" key="1">
    <source>
        <dbReference type="SAM" id="Coils"/>
    </source>
</evidence>
<organism evidence="2 3">
    <name type="scientific">Blepharisma stoltei</name>
    <dbReference type="NCBI Taxonomy" id="1481888"/>
    <lineage>
        <taxon>Eukaryota</taxon>
        <taxon>Sar</taxon>
        <taxon>Alveolata</taxon>
        <taxon>Ciliophora</taxon>
        <taxon>Postciliodesmatophora</taxon>
        <taxon>Heterotrichea</taxon>
        <taxon>Heterotrichida</taxon>
        <taxon>Blepharismidae</taxon>
        <taxon>Blepharisma</taxon>
    </lineage>
</organism>
<sequence>MVNHRCFFSNCENGPAYICTCCSSETYMCKFHMGFHWTNTASHSFKPIFSLPNPAAKSLILSKLNKEKLKVDKLKSKVLKKFTFGYSCLYNLMTNIFNVINKDAKEVHESINKINSTTEISKYETNKLLKSLLLSAENAGKVTDLPKFKANPNIEAACSIMLNISKILEQLSKKLLDPDAGDIIQEFQDALNGFETNVFSKEEEALMIQQLHARLEKLLSYEEMIKKAKENYLANFELPVNLQNLKFLIKQCGPDINKENYKALIEVNSEAKELYELLEKSYETLTQELAAMTDQLAFDSGYLYSIKRDKTIQQNIMLKYSIENKAFERKNLDNELLDKGTAIIQLPNSELFCYGNYSCTGYSCIINLKTLEIKELPEGYPCSSAGIAYYNKCVYAFGGCSQKKSWSSQACKFELTGYKWNKLPTLAVSYSCNCSCAVFENNILLCSEGRTDIVKYEIDRNSYTIVANISSLSKGKKLLFAADSRVFLLESKGNIFESKDGNNWKQIESSAFGNHNCSFSVYNHKFQSIFLCLNSRQVHCYEFNLHKKHLVKLTSTY</sequence>
<accession>A0AAU9K9A4</accession>
<name>A0AAU9K9A4_9CILI</name>
<dbReference type="AlphaFoldDB" id="A0AAU9K9A4"/>
<proteinExistence type="predicted"/>
<dbReference type="Gene3D" id="2.120.10.80">
    <property type="entry name" value="Kelch-type beta propeller"/>
    <property type="match status" value="1"/>
</dbReference>
<dbReference type="SUPFAM" id="SSF117281">
    <property type="entry name" value="Kelch motif"/>
    <property type="match status" value="1"/>
</dbReference>
<feature type="coiled-coil region" evidence="1">
    <location>
        <begin position="268"/>
        <end position="295"/>
    </location>
</feature>
<evidence type="ECO:0000313" key="2">
    <source>
        <dbReference type="EMBL" id="CAG9332219.1"/>
    </source>
</evidence>
<gene>
    <name evidence="2" type="ORF">BSTOLATCC_MIC55671</name>
</gene>
<dbReference type="InterPro" id="IPR015915">
    <property type="entry name" value="Kelch-typ_b-propeller"/>
</dbReference>
<reference evidence="2" key="1">
    <citation type="submission" date="2021-09" db="EMBL/GenBank/DDBJ databases">
        <authorList>
            <consortium name="AG Swart"/>
            <person name="Singh M."/>
            <person name="Singh A."/>
            <person name="Seah K."/>
            <person name="Emmerich C."/>
        </authorList>
    </citation>
    <scope>NUCLEOTIDE SEQUENCE</scope>
    <source>
        <strain evidence="2">ATCC30299</strain>
    </source>
</reference>
<keyword evidence="1" id="KW-0175">Coiled coil</keyword>
<keyword evidence="3" id="KW-1185">Reference proteome</keyword>
<evidence type="ECO:0000313" key="3">
    <source>
        <dbReference type="Proteomes" id="UP001162131"/>
    </source>
</evidence>
<dbReference type="EMBL" id="CAJZBQ010000054">
    <property type="protein sequence ID" value="CAG9332219.1"/>
    <property type="molecule type" value="Genomic_DNA"/>
</dbReference>
<dbReference type="Proteomes" id="UP001162131">
    <property type="component" value="Unassembled WGS sequence"/>
</dbReference>
<protein>
    <submittedName>
        <fullName evidence="2">Uncharacterized protein</fullName>
    </submittedName>
</protein>